<accession>A0A4S4BRQ0</accession>
<sequence length="463" mass="49840">MCYILGKPNLQGGKWMAAKRSKTMAVVAMSGLLGTVLYGCGGNNGENGNAAESPSGSAPASGASASQEPAKEEKVTLTVSLMSSDWIDAAQEIMDRFTEKYPNIKVDFSQVPNDTNAEYLQPKAAANSLPDFMTIDGGTFGAQLADNGLLVDLSDTAAANNTIEGLKPVFTSSTGKLFGIAGGLSTTLIFYNKQLFEKAGIAELPQNWEQFLAVCEKLKAAGITPLIVAGADGTVNNTVWSNGFATNVIGKDPDAVKKIAEGTFNFNTPEYADIYGKFKTLFDKDYLIKGVTSLQYSQANDEFLQGKAAMSFSGVWLAGTMLSSDFGTGVMMPPWNVEGQERVPVVATETGFAVAEGKHKDAALKLLDFMINDEGFYIYQNKKGNVPMTVNPDPAKVKIDPLVTSYIDDLKSYSKTGPLWFEFLPSEVQATLVQTFQRVLTGELTPEQAAEFTQTTYEQAMKK</sequence>
<keyword evidence="1" id="KW-1003">Cell membrane</keyword>
<keyword evidence="8" id="KW-1185">Reference proteome</keyword>
<keyword evidence="2" id="KW-0732">Signal</keyword>
<gene>
    <name evidence="7" type="ORF">E6C55_17360</name>
</gene>
<dbReference type="PANTHER" id="PTHR43649">
    <property type="entry name" value="ARABINOSE-BINDING PROTEIN-RELATED"/>
    <property type="match status" value="1"/>
</dbReference>
<evidence type="ECO:0000256" key="3">
    <source>
        <dbReference type="ARBA" id="ARBA00023136"/>
    </source>
</evidence>
<evidence type="ECO:0000256" key="5">
    <source>
        <dbReference type="ARBA" id="ARBA00023288"/>
    </source>
</evidence>
<proteinExistence type="predicted"/>
<reference evidence="7 8" key="1">
    <citation type="submission" date="2019-04" db="EMBL/GenBank/DDBJ databases">
        <title>Cohnella sp. nov. isolated from preserved vegetables.</title>
        <authorList>
            <person name="Lin S.-Y."/>
            <person name="Hung M.-H."/>
            <person name="Young C.-C."/>
        </authorList>
    </citation>
    <scope>NUCLEOTIDE SEQUENCE [LARGE SCALE GENOMIC DNA]</scope>
    <source>
        <strain evidence="7 8">CC-MHH1044</strain>
    </source>
</reference>
<keyword evidence="5" id="KW-0449">Lipoprotein</keyword>
<evidence type="ECO:0000256" key="2">
    <source>
        <dbReference type="ARBA" id="ARBA00022729"/>
    </source>
</evidence>
<dbReference type="Gene3D" id="3.40.190.10">
    <property type="entry name" value="Periplasmic binding protein-like II"/>
    <property type="match status" value="2"/>
</dbReference>
<dbReference type="InterPro" id="IPR006059">
    <property type="entry name" value="SBP"/>
</dbReference>
<keyword evidence="3" id="KW-0472">Membrane</keyword>
<evidence type="ECO:0000256" key="4">
    <source>
        <dbReference type="ARBA" id="ARBA00023139"/>
    </source>
</evidence>
<comment type="caution">
    <text evidence="7">The sequence shown here is derived from an EMBL/GenBank/DDBJ whole genome shotgun (WGS) entry which is preliminary data.</text>
</comment>
<evidence type="ECO:0000256" key="6">
    <source>
        <dbReference type="SAM" id="MobiDB-lite"/>
    </source>
</evidence>
<dbReference type="Pfam" id="PF01547">
    <property type="entry name" value="SBP_bac_1"/>
    <property type="match status" value="1"/>
</dbReference>
<organism evidence="7 8">
    <name type="scientific">Cohnella fermenti</name>
    <dbReference type="NCBI Taxonomy" id="2565925"/>
    <lineage>
        <taxon>Bacteria</taxon>
        <taxon>Bacillati</taxon>
        <taxon>Bacillota</taxon>
        <taxon>Bacilli</taxon>
        <taxon>Bacillales</taxon>
        <taxon>Paenibacillaceae</taxon>
        <taxon>Cohnella</taxon>
    </lineage>
</organism>
<feature type="region of interest" description="Disordered" evidence="6">
    <location>
        <begin position="48"/>
        <end position="72"/>
    </location>
</feature>
<dbReference type="Proteomes" id="UP000310636">
    <property type="component" value="Unassembled WGS sequence"/>
</dbReference>
<evidence type="ECO:0000256" key="1">
    <source>
        <dbReference type="ARBA" id="ARBA00022475"/>
    </source>
</evidence>
<dbReference type="SUPFAM" id="SSF53850">
    <property type="entry name" value="Periplasmic binding protein-like II"/>
    <property type="match status" value="1"/>
</dbReference>
<dbReference type="OrthoDB" id="9798191at2"/>
<dbReference type="AlphaFoldDB" id="A0A4S4BRQ0"/>
<dbReference type="CDD" id="cd13585">
    <property type="entry name" value="PBP2_TMBP_like"/>
    <property type="match status" value="1"/>
</dbReference>
<dbReference type="PANTHER" id="PTHR43649:SF33">
    <property type="entry name" value="POLYGALACTURONAN_RHAMNOGALACTURONAN-BINDING PROTEIN YTCQ"/>
    <property type="match status" value="1"/>
</dbReference>
<evidence type="ECO:0000313" key="8">
    <source>
        <dbReference type="Proteomes" id="UP000310636"/>
    </source>
</evidence>
<keyword evidence="4" id="KW-0564">Palmitate</keyword>
<dbReference type="EMBL" id="SSOB01000021">
    <property type="protein sequence ID" value="THF77131.1"/>
    <property type="molecule type" value="Genomic_DNA"/>
</dbReference>
<evidence type="ECO:0000313" key="7">
    <source>
        <dbReference type="EMBL" id="THF77131.1"/>
    </source>
</evidence>
<dbReference type="InterPro" id="IPR050490">
    <property type="entry name" value="Bact_solute-bd_prot1"/>
</dbReference>
<feature type="compositionally biased region" description="Low complexity" evidence="6">
    <location>
        <begin position="48"/>
        <end position="68"/>
    </location>
</feature>
<name>A0A4S4BRQ0_9BACL</name>
<protein>
    <submittedName>
        <fullName evidence="7">Sugar ABC transporter substrate-binding protein</fullName>
    </submittedName>
</protein>